<organism evidence="1 2">
    <name type="scientific">Grifola frondosa</name>
    <name type="common">Maitake</name>
    <name type="synonym">Polyporus frondosus</name>
    <dbReference type="NCBI Taxonomy" id="5627"/>
    <lineage>
        <taxon>Eukaryota</taxon>
        <taxon>Fungi</taxon>
        <taxon>Dikarya</taxon>
        <taxon>Basidiomycota</taxon>
        <taxon>Agaricomycotina</taxon>
        <taxon>Agaricomycetes</taxon>
        <taxon>Polyporales</taxon>
        <taxon>Grifolaceae</taxon>
        <taxon>Grifola</taxon>
    </lineage>
</organism>
<keyword evidence="2" id="KW-1185">Reference proteome</keyword>
<name>A0A1C7MLW7_GRIFR</name>
<evidence type="ECO:0000313" key="1">
    <source>
        <dbReference type="EMBL" id="OBZ77818.1"/>
    </source>
</evidence>
<comment type="caution">
    <text evidence="1">The sequence shown here is derived from an EMBL/GenBank/DDBJ whole genome shotgun (WGS) entry which is preliminary data.</text>
</comment>
<dbReference type="EMBL" id="LUGG01000002">
    <property type="protein sequence ID" value="OBZ77818.1"/>
    <property type="molecule type" value="Genomic_DNA"/>
</dbReference>
<sequence>MFPGNMLPIAPAQDVLLSAIEQTPSTFSMETNQSYGHEQVLAYDEVMPLLDMFAPSTPEVQNPIEASILMHHLKLGWASFFMPKSLVVKTIEVDNMDKQEHGMEVMNVDDVDDSLTAVEILVRLEVTAQIPMMPKSPTMLKSTGTPLKQRELRNSNHPMLLLMDLKFIKHEMAKAICLPSPMPSKEDHAAEKSKGKEIDCEEKFIYFGKELPKASDVITDAEWQ</sequence>
<evidence type="ECO:0000313" key="2">
    <source>
        <dbReference type="Proteomes" id="UP000092993"/>
    </source>
</evidence>
<dbReference type="AlphaFoldDB" id="A0A1C7MLW7"/>
<accession>A0A1C7MLW7</accession>
<dbReference type="Proteomes" id="UP000092993">
    <property type="component" value="Unassembled WGS sequence"/>
</dbReference>
<reference evidence="1 2" key="1">
    <citation type="submission" date="2016-03" db="EMBL/GenBank/DDBJ databases">
        <title>Whole genome sequencing of Grifola frondosa 9006-11.</title>
        <authorList>
            <person name="Min B."/>
            <person name="Park H."/>
            <person name="Kim J.-G."/>
            <person name="Cho H."/>
            <person name="Oh Y.-L."/>
            <person name="Kong W.-S."/>
            <person name="Choi I.-G."/>
        </authorList>
    </citation>
    <scope>NUCLEOTIDE SEQUENCE [LARGE SCALE GENOMIC DNA]</scope>
    <source>
        <strain evidence="1 2">9006-11</strain>
    </source>
</reference>
<gene>
    <name evidence="1" type="ORF">A0H81_02818</name>
</gene>
<dbReference type="OrthoDB" id="5598028at2759"/>
<proteinExistence type="predicted"/>
<protein>
    <submittedName>
        <fullName evidence="1">Uncharacterized protein</fullName>
    </submittedName>
</protein>